<feature type="signal peptide" evidence="1">
    <location>
        <begin position="1"/>
        <end position="20"/>
    </location>
</feature>
<protein>
    <recommendedName>
        <fullName evidence="4">Lipoprotein</fullName>
    </recommendedName>
</protein>
<keyword evidence="1" id="KW-0732">Signal</keyword>
<proteinExistence type="predicted"/>
<evidence type="ECO:0000256" key="1">
    <source>
        <dbReference type="SAM" id="SignalP"/>
    </source>
</evidence>
<keyword evidence="3" id="KW-1185">Reference proteome</keyword>
<name>A0A2D2AY20_9CAUL</name>
<organism evidence="2 3">
    <name type="scientific">Caulobacter mirabilis</name>
    <dbReference type="NCBI Taxonomy" id="69666"/>
    <lineage>
        <taxon>Bacteria</taxon>
        <taxon>Pseudomonadati</taxon>
        <taxon>Pseudomonadota</taxon>
        <taxon>Alphaproteobacteria</taxon>
        <taxon>Caulobacterales</taxon>
        <taxon>Caulobacteraceae</taxon>
        <taxon>Caulobacter</taxon>
    </lineage>
</organism>
<sequence length="145" mass="14288">MTRRLAPIALLAVLAASGCAGEGGASEPGRAALGAAPTSLSVQVPARKAGEPAMLVLSDLSTNAQPGVLYRVQLGGKSGPTLGYVNFFNVATGGPASFSFEAGAALDRLPAGRPVEIVITPEGAPDPAARPVVGKVSLSVNAGGK</sequence>
<evidence type="ECO:0000313" key="3">
    <source>
        <dbReference type="Proteomes" id="UP000228945"/>
    </source>
</evidence>
<dbReference type="RefSeq" id="WP_172448515.1">
    <property type="nucleotide sequence ID" value="NZ_CP024201.1"/>
</dbReference>
<evidence type="ECO:0008006" key="4">
    <source>
        <dbReference type="Google" id="ProtNLM"/>
    </source>
</evidence>
<gene>
    <name evidence="2" type="ORF">CSW64_10855</name>
</gene>
<dbReference type="EMBL" id="CP024201">
    <property type="protein sequence ID" value="ATQ42873.1"/>
    <property type="molecule type" value="Genomic_DNA"/>
</dbReference>
<dbReference type="AlphaFoldDB" id="A0A2D2AY20"/>
<reference evidence="2 3" key="1">
    <citation type="submission" date="2017-10" db="EMBL/GenBank/DDBJ databases">
        <title>Genome sequence of Caulobacter mirabilis FWC38.</title>
        <authorList>
            <person name="Fiebig A."/>
            <person name="Crosson S."/>
        </authorList>
    </citation>
    <scope>NUCLEOTIDE SEQUENCE [LARGE SCALE GENOMIC DNA]</scope>
    <source>
        <strain evidence="2 3">FWC 38</strain>
    </source>
</reference>
<feature type="chain" id="PRO_5013803599" description="Lipoprotein" evidence="1">
    <location>
        <begin position="21"/>
        <end position="145"/>
    </location>
</feature>
<dbReference type="KEGG" id="cmb:CSW64_10855"/>
<evidence type="ECO:0000313" key="2">
    <source>
        <dbReference type="EMBL" id="ATQ42873.1"/>
    </source>
</evidence>
<dbReference type="Proteomes" id="UP000228945">
    <property type="component" value="Chromosome"/>
</dbReference>
<accession>A0A2D2AY20</accession>
<dbReference type="PROSITE" id="PS51257">
    <property type="entry name" value="PROKAR_LIPOPROTEIN"/>
    <property type="match status" value="1"/>
</dbReference>